<dbReference type="PANTHER" id="PTHR36456:SF1">
    <property type="entry name" value="UPF0232 PROTEIN SCO3875"/>
    <property type="match status" value="1"/>
</dbReference>
<dbReference type="EMBL" id="DSVQ01000016">
    <property type="protein sequence ID" value="HGT40229.1"/>
    <property type="molecule type" value="Genomic_DNA"/>
</dbReference>
<dbReference type="InterPro" id="IPR007922">
    <property type="entry name" value="DciA-like"/>
</dbReference>
<organism evidence="1">
    <name type="scientific">Schlesneria paludicola</name>
    <dbReference type="NCBI Taxonomy" id="360056"/>
    <lineage>
        <taxon>Bacteria</taxon>
        <taxon>Pseudomonadati</taxon>
        <taxon>Planctomycetota</taxon>
        <taxon>Planctomycetia</taxon>
        <taxon>Planctomycetales</taxon>
        <taxon>Planctomycetaceae</taxon>
        <taxon>Schlesneria</taxon>
    </lineage>
</organism>
<dbReference type="Pfam" id="PF05258">
    <property type="entry name" value="DciA"/>
    <property type="match status" value="1"/>
</dbReference>
<accession>A0A7C4QT32</accession>
<evidence type="ECO:0000313" key="1">
    <source>
        <dbReference type="EMBL" id="HGT40229.1"/>
    </source>
</evidence>
<reference evidence="1" key="1">
    <citation type="journal article" date="2020" name="mSystems">
        <title>Genome- and Community-Level Interaction Insights into Carbon Utilization and Element Cycling Functions of Hydrothermarchaeota in Hydrothermal Sediment.</title>
        <authorList>
            <person name="Zhou Z."/>
            <person name="Liu Y."/>
            <person name="Xu W."/>
            <person name="Pan J."/>
            <person name="Luo Z.H."/>
            <person name="Li M."/>
        </authorList>
    </citation>
    <scope>NUCLEOTIDE SEQUENCE [LARGE SCALE GENOMIC DNA]</scope>
    <source>
        <strain evidence="1">SpSt-508</strain>
    </source>
</reference>
<comment type="caution">
    <text evidence="1">The sequence shown here is derived from an EMBL/GenBank/DDBJ whole genome shotgun (WGS) entry which is preliminary data.</text>
</comment>
<dbReference type="AlphaFoldDB" id="A0A7C4QT32"/>
<name>A0A7C4QT32_9PLAN</name>
<proteinExistence type="predicted"/>
<sequence length="99" mass="10581">MSDPVPLAQALTELIALRGLARRQADTALQEAWAAAAGPAWAPLTRPGRIVRGVLQVEVASSALLGELTAFHGPELTRRLQQAAPHLRIKGIRFRLTGA</sequence>
<gene>
    <name evidence="1" type="ORF">ENS64_13355</name>
</gene>
<protein>
    <submittedName>
        <fullName evidence="1">DUF721 domain-containing protein</fullName>
    </submittedName>
</protein>
<dbReference type="PANTHER" id="PTHR36456">
    <property type="entry name" value="UPF0232 PROTEIN SCO3875"/>
    <property type="match status" value="1"/>
</dbReference>